<dbReference type="Proteomes" id="UP000290106">
    <property type="component" value="Unassembled WGS sequence"/>
</dbReference>
<dbReference type="InterPro" id="IPR013325">
    <property type="entry name" value="RNA_pol_sigma_r2"/>
</dbReference>
<dbReference type="PANTHER" id="PTHR43133:SF8">
    <property type="entry name" value="RNA POLYMERASE SIGMA FACTOR HI_1459-RELATED"/>
    <property type="match status" value="1"/>
</dbReference>
<dbReference type="Pfam" id="PF04542">
    <property type="entry name" value="Sigma70_r2"/>
    <property type="match status" value="1"/>
</dbReference>
<dbReference type="GO" id="GO:0006352">
    <property type="term" value="P:DNA-templated transcription initiation"/>
    <property type="evidence" value="ECO:0007669"/>
    <property type="project" value="InterPro"/>
</dbReference>
<dbReference type="Gene3D" id="1.10.1740.10">
    <property type="match status" value="1"/>
</dbReference>
<dbReference type="PANTHER" id="PTHR43133">
    <property type="entry name" value="RNA POLYMERASE ECF-TYPE SIGMA FACTO"/>
    <property type="match status" value="1"/>
</dbReference>
<dbReference type="GO" id="GO:0016987">
    <property type="term" value="F:sigma factor activity"/>
    <property type="evidence" value="ECO:0007669"/>
    <property type="project" value="UniProtKB-KW"/>
</dbReference>
<evidence type="ECO:0000256" key="5">
    <source>
        <dbReference type="ARBA" id="ARBA00023163"/>
    </source>
</evidence>
<dbReference type="InterPro" id="IPR039425">
    <property type="entry name" value="RNA_pol_sigma-70-like"/>
</dbReference>
<dbReference type="InterPro" id="IPR013324">
    <property type="entry name" value="RNA_pol_sigma_r3/r4-like"/>
</dbReference>
<dbReference type="OrthoDB" id="9808901at2"/>
<keyword evidence="4" id="KW-0238">DNA-binding</keyword>
<comment type="similarity">
    <text evidence="1">Belongs to the sigma-70 factor family. ECF subfamily.</text>
</comment>
<evidence type="ECO:0000256" key="4">
    <source>
        <dbReference type="ARBA" id="ARBA00023125"/>
    </source>
</evidence>
<reference evidence="8 9" key="1">
    <citation type="submission" date="2019-01" db="EMBL/GenBank/DDBJ databases">
        <title>Blautia sp. nov. KGMB01111 isolated human feces.</title>
        <authorList>
            <person name="Park J.-E."/>
            <person name="Kim J.-S."/>
            <person name="Park S.-H."/>
        </authorList>
    </citation>
    <scope>NUCLEOTIDE SEQUENCE [LARGE SCALE GENOMIC DNA]</scope>
    <source>
        <strain evidence="8 9">KGMB01111</strain>
    </source>
</reference>
<keyword evidence="2" id="KW-0805">Transcription regulation</keyword>
<gene>
    <name evidence="8" type="ORF">ETP43_02525</name>
</gene>
<sequence>MPGLDDSKIIELFYARSEQAIVELSQKYGSVCSKIANNILNNKLDAEECVNDAYLGAWNTIPPQNPNPLLTYISRIVRNLSIKKYHSNTSVKRNSFYDVALDELESCIPSGKTIESELDAKELSRIIDDFLDTLDKENRVMFVRRYWYSDSISDIAEKFQISSNDVSVRLFRIREKLKKYLKKEGVKI</sequence>
<evidence type="ECO:0000313" key="9">
    <source>
        <dbReference type="Proteomes" id="UP000290106"/>
    </source>
</evidence>
<proteinExistence type="inferred from homology"/>
<keyword evidence="3" id="KW-0731">Sigma factor</keyword>
<dbReference type="InterPro" id="IPR013249">
    <property type="entry name" value="RNA_pol_sigma70_r4_t2"/>
</dbReference>
<dbReference type="SUPFAM" id="SSF88659">
    <property type="entry name" value="Sigma3 and sigma4 domains of RNA polymerase sigma factors"/>
    <property type="match status" value="1"/>
</dbReference>
<evidence type="ECO:0000256" key="3">
    <source>
        <dbReference type="ARBA" id="ARBA00023082"/>
    </source>
</evidence>
<dbReference type="NCBIfam" id="TIGR02937">
    <property type="entry name" value="sigma70-ECF"/>
    <property type="match status" value="1"/>
</dbReference>
<dbReference type="Gene3D" id="1.10.10.10">
    <property type="entry name" value="Winged helix-like DNA-binding domain superfamily/Winged helix DNA-binding domain"/>
    <property type="match status" value="1"/>
</dbReference>
<evidence type="ECO:0000259" key="6">
    <source>
        <dbReference type="Pfam" id="PF04542"/>
    </source>
</evidence>
<keyword evidence="9" id="KW-1185">Reference proteome</keyword>
<dbReference type="InterPro" id="IPR014284">
    <property type="entry name" value="RNA_pol_sigma-70_dom"/>
</dbReference>
<evidence type="ECO:0000259" key="7">
    <source>
        <dbReference type="Pfam" id="PF08281"/>
    </source>
</evidence>
<organism evidence="8 9">
    <name type="scientific">Blautia faecicola</name>
    <dbReference type="NCBI Taxonomy" id="2509240"/>
    <lineage>
        <taxon>Bacteria</taxon>
        <taxon>Bacillati</taxon>
        <taxon>Bacillota</taxon>
        <taxon>Clostridia</taxon>
        <taxon>Lachnospirales</taxon>
        <taxon>Lachnospiraceae</taxon>
        <taxon>Blautia</taxon>
    </lineage>
</organism>
<evidence type="ECO:0000256" key="1">
    <source>
        <dbReference type="ARBA" id="ARBA00010641"/>
    </source>
</evidence>
<dbReference type="SUPFAM" id="SSF88946">
    <property type="entry name" value="Sigma2 domain of RNA polymerase sigma factors"/>
    <property type="match status" value="1"/>
</dbReference>
<keyword evidence="5" id="KW-0804">Transcription</keyword>
<dbReference type="GO" id="GO:0003677">
    <property type="term" value="F:DNA binding"/>
    <property type="evidence" value="ECO:0007669"/>
    <property type="project" value="UniProtKB-KW"/>
</dbReference>
<dbReference type="AlphaFoldDB" id="A0A4Q1RF32"/>
<dbReference type="RefSeq" id="WP_117603931.1">
    <property type="nucleotide sequence ID" value="NZ_SDKC01000001.1"/>
</dbReference>
<accession>A0A4Q1RF32</accession>
<dbReference type="InterPro" id="IPR036388">
    <property type="entry name" value="WH-like_DNA-bd_sf"/>
</dbReference>
<comment type="caution">
    <text evidence="8">The sequence shown here is derived from an EMBL/GenBank/DDBJ whole genome shotgun (WGS) entry which is preliminary data.</text>
</comment>
<feature type="domain" description="RNA polymerase sigma factor 70 region 4 type 2" evidence="7">
    <location>
        <begin position="125"/>
        <end position="177"/>
    </location>
</feature>
<evidence type="ECO:0000256" key="2">
    <source>
        <dbReference type="ARBA" id="ARBA00023015"/>
    </source>
</evidence>
<evidence type="ECO:0000313" key="8">
    <source>
        <dbReference type="EMBL" id="RXS74216.1"/>
    </source>
</evidence>
<dbReference type="Pfam" id="PF08281">
    <property type="entry name" value="Sigma70_r4_2"/>
    <property type="match status" value="1"/>
</dbReference>
<name>A0A4Q1RF32_9FIRM</name>
<dbReference type="EMBL" id="SDKC01000001">
    <property type="protein sequence ID" value="RXS74216.1"/>
    <property type="molecule type" value="Genomic_DNA"/>
</dbReference>
<protein>
    <submittedName>
        <fullName evidence="8">Sigma-70 family RNA polymerase sigma factor</fullName>
    </submittedName>
</protein>
<dbReference type="InterPro" id="IPR007627">
    <property type="entry name" value="RNA_pol_sigma70_r2"/>
</dbReference>
<feature type="domain" description="RNA polymerase sigma-70 region 2" evidence="6">
    <location>
        <begin position="28"/>
        <end position="87"/>
    </location>
</feature>